<organism evidence="2">
    <name type="scientific">uncultured Rubrobacteraceae bacterium</name>
    <dbReference type="NCBI Taxonomy" id="349277"/>
    <lineage>
        <taxon>Bacteria</taxon>
        <taxon>Bacillati</taxon>
        <taxon>Actinomycetota</taxon>
        <taxon>Rubrobacteria</taxon>
        <taxon>Rubrobacterales</taxon>
        <taxon>Rubrobacteraceae</taxon>
        <taxon>environmental samples</taxon>
    </lineage>
</organism>
<feature type="non-terminal residue" evidence="2">
    <location>
        <position position="1"/>
    </location>
</feature>
<name>A0A6J4R2Q2_9ACTN</name>
<accession>A0A6J4R2Q2</accession>
<gene>
    <name evidence="2" type="ORF">AVDCRST_MAG28-2674</name>
</gene>
<evidence type="ECO:0000313" key="2">
    <source>
        <dbReference type="EMBL" id="CAA9457250.1"/>
    </source>
</evidence>
<protein>
    <submittedName>
        <fullName evidence="2">Uncharacterized protein</fullName>
    </submittedName>
</protein>
<dbReference type="AlphaFoldDB" id="A0A6J4R2Q2"/>
<sequence length="74" mass="8109">ERLFARFEAKSARRRQPRHPQEGGGEDLWRLNAHLGEVSEAKEGGCGVSPGKIPRPNAVHLLQRRGTADALQAA</sequence>
<feature type="compositionally biased region" description="Basic and acidic residues" evidence="1">
    <location>
        <begin position="1"/>
        <end position="11"/>
    </location>
</feature>
<reference evidence="2" key="1">
    <citation type="submission" date="2020-02" db="EMBL/GenBank/DDBJ databases">
        <authorList>
            <person name="Meier V. D."/>
        </authorList>
    </citation>
    <scope>NUCLEOTIDE SEQUENCE</scope>
    <source>
        <strain evidence="2">AVDCRST_MAG28</strain>
    </source>
</reference>
<proteinExistence type="predicted"/>
<feature type="region of interest" description="Disordered" evidence="1">
    <location>
        <begin position="1"/>
        <end position="27"/>
    </location>
</feature>
<dbReference type="EMBL" id="CADCVE010000060">
    <property type="protein sequence ID" value="CAA9457250.1"/>
    <property type="molecule type" value="Genomic_DNA"/>
</dbReference>
<feature type="non-terminal residue" evidence="2">
    <location>
        <position position="74"/>
    </location>
</feature>
<evidence type="ECO:0000256" key="1">
    <source>
        <dbReference type="SAM" id="MobiDB-lite"/>
    </source>
</evidence>